<evidence type="ECO:0000256" key="2">
    <source>
        <dbReference type="ARBA" id="ARBA00010539"/>
    </source>
</evidence>
<keyword evidence="9" id="KW-0539">Nucleus</keyword>
<evidence type="ECO:0000256" key="1">
    <source>
        <dbReference type="ARBA" id="ARBA00004123"/>
    </source>
</evidence>
<dbReference type="EMBL" id="CAJFCW020000006">
    <property type="protein sequence ID" value="CAG9127043.1"/>
    <property type="molecule type" value="Genomic_DNA"/>
</dbReference>
<comment type="caution">
    <text evidence="14">The sequence shown here is derived from an EMBL/GenBank/DDBJ whole genome shotgun (WGS) entry which is preliminary data.</text>
</comment>
<feature type="compositionally biased region" description="Acidic residues" evidence="11">
    <location>
        <begin position="140"/>
        <end position="158"/>
    </location>
</feature>
<dbReference type="InterPro" id="IPR013083">
    <property type="entry name" value="Znf_RING/FYVE/PHD"/>
</dbReference>
<dbReference type="SMART" id="SM00249">
    <property type="entry name" value="PHD"/>
    <property type="match status" value="2"/>
</dbReference>
<name>A0A811LR31_9BILA</name>
<dbReference type="FunFam" id="3.30.40.10:FF:000005">
    <property type="entry name" value="zinc finger protein isoform X1"/>
    <property type="match status" value="1"/>
</dbReference>
<sequence length="379" mass="42239">MVGDFAYMEAMKNCQKWNSRAVVPRLKGNRGVYDNNTNVMQRPTTALYRRKEERCKPSNPTQFCTYPAVRYRRSKQISSEACEHKYFLTSNPALRDTVDQILNPNGIGSNENSEQSTTVLRSSTVNGSAKPAFETFELDQFDYDFEENDNDPSDEDDWGSSRRRGGKRKAASGQTPTARPNNRRSNAGGGEGRGGGGGGSAARPRPVPEDVSNAEVRPFACQHCGARYKSRPGLTYHRLHVHKDEQLMAEMPKMLNNTEGVSNSCDLCLGTRELNKKSNVPEELVSCHDCGRSAHPSCVNFTPNMLVTTKKYGWQCIECKSCTFCGTSEDDAQLLFCDDCDRGFHLYCLKPPLKQAPEGKWSCHLCQSEFGPLASMPAR</sequence>
<dbReference type="CDD" id="cd15526">
    <property type="entry name" value="PHD1_MOZ_d4"/>
    <property type="match status" value="1"/>
</dbReference>
<evidence type="ECO:0000256" key="6">
    <source>
        <dbReference type="ARBA" id="ARBA00022833"/>
    </source>
</evidence>
<dbReference type="AlphaFoldDB" id="A0A811LR31"/>
<dbReference type="PROSITE" id="PS00028">
    <property type="entry name" value="ZINC_FINGER_C2H2_1"/>
    <property type="match status" value="1"/>
</dbReference>
<dbReference type="Proteomes" id="UP000783686">
    <property type="component" value="Unassembled WGS sequence"/>
</dbReference>
<dbReference type="InterPro" id="IPR001965">
    <property type="entry name" value="Znf_PHD"/>
</dbReference>
<dbReference type="OrthoDB" id="1903104at2759"/>
<organism evidence="14 15">
    <name type="scientific">Bursaphelenchus okinawaensis</name>
    <dbReference type="NCBI Taxonomy" id="465554"/>
    <lineage>
        <taxon>Eukaryota</taxon>
        <taxon>Metazoa</taxon>
        <taxon>Ecdysozoa</taxon>
        <taxon>Nematoda</taxon>
        <taxon>Chromadorea</taxon>
        <taxon>Rhabditida</taxon>
        <taxon>Tylenchina</taxon>
        <taxon>Tylenchomorpha</taxon>
        <taxon>Aphelenchoidea</taxon>
        <taxon>Aphelenchoididae</taxon>
        <taxon>Bursaphelenchus</taxon>
    </lineage>
</organism>
<dbReference type="PROSITE" id="PS50016">
    <property type="entry name" value="ZF_PHD_2"/>
    <property type="match status" value="2"/>
</dbReference>
<dbReference type="InterPro" id="IPR025750">
    <property type="entry name" value="DPF1-3_N"/>
</dbReference>
<dbReference type="InterPro" id="IPR011011">
    <property type="entry name" value="Znf_FYVE_PHD"/>
</dbReference>
<dbReference type="PANTHER" id="PTHR45888:SF5">
    <property type="entry name" value="D4, ISOFORM A"/>
    <property type="match status" value="1"/>
</dbReference>
<feature type="domain" description="PHD-type" evidence="12">
    <location>
        <begin position="319"/>
        <end position="369"/>
    </location>
</feature>
<feature type="region of interest" description="Disordered" evidence="11">
    <location>
        <begin position="102"/>
        <end position="126"/>
    </location>
</feature>
<feature type="domain" description="C2H2-type" evidence="13">
    <location>
        <begin position="219"/>
        <end position="247"/>
    </location>
</feature>
<dbReference type="InterPro" id="IPR019787">
    <property type="entry name" value="Znf_PHD-finger"/>
</dbReference>
<dbReference type="Pfam" id="PF00628">
    <property type="entry name" value="PHD"/>
    <property type="match status" value="2"/>
</dbReference>
<keyword evidence="5 10" id="KW-0863">Zinc-finger</keyword>
<dbReference type="InterPro" id="IPR013087">
    <property type="entry name" value="Znf_C2H2_type"/>
</dbReference>
<keyword evidence="15" id="KW-1185">Reference proteome</keyword>
<dbReference type="SUPFAM" id="SSF57903">
    <property type="entry name" value="FYVE/PHD zinc finger"/>
    <property type="match status" value="2"/>
</dbReference>
<evidence type="ECO:0000313" key="15">
    <source>
        <dbReference type="Proteomes" id="UP000614601"/>
    </source>
</evidence>
<dbReference type="EMBL" id="CAJFDH010000006">
    <property type="protein sequence ID" value="CAD5229593.1"/>
    <property type="molecule type" value="Genomic_DNA"/>
</dbReference>
<accession>A0A811LR31</accession>
<dbReference type="SUPFAM" id="SSF57667">
    <property type="entry name" value="beta-beta-alpha zinc fingers"/>
    <property type="match status" value="1"/>
</dbReference>
<dbReference type="Pfam" id="PF14051">
    <property type="entry name" value="DPF1-3_N"/>
    <property type="match status" value="1"/>
</dbReference>
<evidence type="ECO:0000259" key="13">
    <source>
        <dbReference type="PROSITE" id="PS50157"/>
    </source>
</evidence>
<dbReference type="GO" id="GO:0071565">
    <property type="term" value="C:nBAF complex"/>
    <property type="evidence" value="ECO:0007669"/>
    <property type="project" value="TreeGrafter"/>
</dbReference>
<evidence type="ECO:0000259" key="12">
    <source>
        <dbReference type="PROSITE" id="PS50016"/>
    </source>
</evidence>
<evidence type="ECO:0000256" key="4">
    <source>
        <dbReference type="ARBA" id="ARBA00022737"/>
    </source>
</evidence>
<dbReference type="GO" id="GO:0008270">
    <property type="term" value="F:zinc ion binding"/>
    <property type="evidence" value="ECO:0007669"/>
    <property type="project" value="UniProtKB-KW"/>
</dbReference>
<feature type="domain" description="PHD-type" evidence="12">
    <location>
        <begin position="262"/>
        <end position="322"/>
    </location>
</feature>
<protein>
    <submittedName>
        <fullName evidence="14">Uncharacterized protein</fullName>
    </submittedName>
</protein>
<comment type="subcellular location">
    <subcellularLocation>
        <location evidence="1">Nucleus</location>
    </subcellularLocation>
</comment>
<dbReference type="Gene3D" id="3.30.40.10">
    <property type="entry name" value="Zinc/RING finger domain, C3HC4 (zinc finger)"/>
    <property type="match status" value="1"/>
</dbReference>
<dbReference type="PANTHER" id="PTHR45888">
    <property type="entry name" value="HL01030P-RELATED"/>
    <property type="match status" value="1"/>
</dbReference>
<dbReference type="PROSITE" id="PS50157">
    <property type="entry name" value="ZINC_FINGER_C2H2_2"/>
    <property type="match status" value="1"/>
</dbReference>
<evidence type="ECO:0000256" key="10">
    <source>
        <dbReference type="PROSITE-ProRule" id="PRU00042"/>
    </source>
</evidence>
<proteinExistence type="inferred from homology"/>
<keyword evidence="8" id="KW-0804">Transcription</keyword>
<comment type="similarity">
    <text evidence="2">Belongs to the requiem/DPF family.</text>
</comment>
<evidence type="ECO:0000256" key="9">
    <source>
        <dbReference type="ARBA" id="ARBA00023242"/>
    </source>
</evidence>
<evidence type="ECO:0000256" key="3">
    <source>
        <dbReference type="ARBA" id="ARBA00022723"/>
    </source>
</evidence>
<keyword evidence="3" id="KW-0479">Metal-binding</keyword>
<keyword evidence="7" id="KW-0805">Transcription regulation</keyword>
<dbReference type="GO" id="GO:0007399">
    <property type="term" value="P:nervous system development"/>
    <property type="evidence" value="ECO:0007669"/>
    <property type="project" value="TreeGrafter"/>
</dbReference>
<reference evidence="14" key="1">
    <citation type="submission" date="2020-09" db="EMBL/GenBank/DDBJ databases">
        <authorList>
            <person name="Kikuchi T."/>
        </authorList>
    </citation>
    <scope>NUCLEOTIDE SEQUENCE</scope>
    <source>
        <strain evidence="14">SH1</strain>
    </source>
</reference>
<evidence type="ECO:0000313" key="14">
    <source>
        <dbReference type="EMBL" id="CAD5229593.1"/>
    </source>
</evidence>
<evidence type="ECO:0000256" key="8">
    <source>
        <dbReference type="ARBA" id="ARBA00023163"/>
    </source>
</evidence>
<dbReference type="CDD" id="cd15530">
    <property type="entry name" value="PHD2_d4"/>
    <property type="match status" value="1"/>
</dbReference>
<dbReference type="Proteomes" id="UP000614601">
    <property type="component" value="Unassembled WGS sequence"/>
</dbReference>
<keyword evidence="4" id="KW-0677">Repeat</keyword>
<evidence type="ECO:0000256" key="5">
    <source>
        <dbReference type="ARBA" id="ARBA00022771"/>
    </source>
</evidence>
<evidence type="ECO:0000256" key="7">
    <source>
        <dbReference type="ARBA" id="ARBA00023015"/>
    </source>
</evidence>
<feature type="compositionally biased region" description="Basic residues" evidence="11">
    <location>
        <begin position="161"/>
        <end position="170"/>
    </location>
</feature>
<gene>
    <name evidence="14" type="ORF">BOKJ2_LOCUS13652</name>
</gene>
<dbReference type="InterPro" id="IPR036236">
    <property type="entry name" value="Znf_C2H2_sf"/>
</dbReference>
<feature type="region of interest" description="Disordered" evidence="11">
    <location>
        <begin position="140"/>
        <end position="214"/>
    </location>
</feature>
<keyword evidence="6" id="KW-0862">Zinc</keyword>
<feature type="compositionally biased region" description="Gly residues" evidence="11">
    <location>
        <begin position="187"/>
        <end position="200"/>
    </location>
</feature>
<evidence type="ECO:0000256" key="11">
    <source>
        <dbReference type="SAM" id="MobiDB-lite"/>
    </source>
</evidence>